<evidence type="ECO:0000313" key="4">
    <source>
        <dbReference type="EMBL" id="KAI1718823.1"/>
    </source>
</evidence>
<organism evidence="4 5">
    <name type="scientific">Ditylenchus destructor</name>
    <dbReference type="NCBI Taxonomy" id="166010"/>
    <lineage>
        <taxon>Eukaryota</taxon>
        <taxon>Metazoa</taxon>
        <taxon>Ecdysozoa</taxon>
        <taxon>Nematoda</taxon>
        <taxon>Chromadorea</taxon>
        <taxon>Rhabditida</taxon>
        <taxon>Tylenchina</taxon>
        <taxon>Tylenchomorpha</taxon>
        <taxon>Sphaerularioidea</taxon>
        <taxon>Anguinidae</taxon>
        <taxon>Anguininae</taxon>
        <taxon>Ditylenchus</taxon>
    </lineage>
</organism>
<name>A0AAD4N7X0_9BILA</name>
<feature type="compositionally biased region" description="Basic and acidic residues" evidence="2">
    <location>
        <begin position="210"/>
        <end position="228"/>
    </location>
</feature>
<keyword evidence="3" id="KW-0472">Membrane</keyword>
<feature type="compositionally biased region" description="Basic and acidic residues" evidence="2">
    <location>
        <begin position="340"/>
        <end position="359"/>
    </location>
</feature>
<keyword evidence="3" id="KW-1133">Transmembrane helix</keyword>
<dbReference type="Pfam" id="PF01391">
    <property type="entry name" value="Collagen"/>
    <property type="match status" value="1"/>
</dbReference>
<accession>A0AAD4N7X0</accession>
<evidence type="ECO:0000313" key="5">
    <source>
        <dbReference type="Proteomes" id="UP001201812"/>
    </source>
</evidence>
<dbReference type="InterPro" id="IPR008160">
    <property type="entry name" value="Collagen"/>
</dbReference>
<dbReference type="PANTHER" id="PTHR24637">
    <property type="entry name" value="COLLAGEN"/>
    <property type="match status" value="1"/>
</dbReference>
<gene>
    <name evidence="4" type="ORF">DdX_05932</name>
</gene>
<feature type="transmembrane region" description="Helical" evidence="3">
    <location>
        <begin position="6"/>
        <end position="29"/>
    </location>
</feature>
<feature type="region of interest" description="Disordered" evidence="2">
    <location>
        <begin position="272"/>
        <end position="491"/>
    </location>
</feature>
<proteinExistence type="predicted"/>
<evidence type="ECO:0000256" key="3">
    <source>
        <dbReference type="SAM" id="Phobius"/>
    </source>
</evidence>
<feature type="compositionally biased region" description="Acidic residues" evidence="2">
    <location>
        <begin position="105"/>
        <end position="114"/>
    </location>
</feature>
<keyword evidence="3" id="KW-0812">Transmembrane</keyword>
<keyword evidence="5" id="KW-1185">Reference proteome</keyword>
<feature type="compositionally biased region" description="Low complexity" evidence="2">
    <location>
        <begin position="283"/>
        <end position="292"/>
    </location>
</feature>
<feature type="compositionally biased region" description="Pro residues" evidence="2">
    <location>
        <begin position="89"/>
        <end position="100"/>
    </location>
</feature>
<protein>
    <submittedName>
        <fullName evidence="4">Collagen triple helix repeat (20 copies) domain-containing protein</fullName>
    </submittedName>
</protein>
<dbReference type="GO" id="GO:0005581">
    <property type="term" value="C:collagen trimer"/>
    <property type="evidence" value="ECO:0007669"/>
    <property type="project" value="UniProtKB-KW"/>
</dbReference>
<dbReference type="AlphaFoldDB" id="A0AAD4N7X0"/>
<comment type="caution">
    <text evidence="4">The sequence shown here is derived from an EMBL/GenBank/DDBJ whole genome shotgun (WGS) entry which is preliminary data.</text>
</comment>
<feature type="compositionally biased region" description="Polar residues" evidence="2">
    <location>
        <begin position="293"/>
        <end position="302"/>
    </location>
</feature>
<feature type="compositionally biased region" description="Basic residues" evidence="2">
    <location>
        <begin position="473"/>
        <end position="485"/>
    </location>
</feature>
<feature type="region of interest" description="Disordered" evidence="2">
    <location>
        <begin position="71"/>
        <end position="119"/>
    </location>
</feature>
<evidence type="ECO:0000256" key="1">
    <source>
        <dbReference type="ARBA" id="ARBA00022737"/>
    </source>
</evidence>
<keyword evidence="4" id="KW-0176">Collagen</keyword>
<sequence length="491" mass="51986">MLYKFVGGATLIIASLAVLTQIILLPLIFQYSVHLKNEFQNRIRKFHHNTHQFDEQVTRLRQIGALSGSFGHPRYARQLNDGGRERADCPPPVPGPPGPAGTPGEDGESGDAGEDGPTGLDAYQLLLEEAQVGPIGAPGLQGFTGPKGDKGDPGNPGTDGLDGEQGPEGFLGQRGPPGSAGTQGERGKRNYVIGLLGPDGRPGKNGLDGVEGKSGPRGEKGEKGENGADARFCPCPIELNFNKQKGNKPQSHLAHDQNAKAIAYSARSQPIQEKSVLQPSPVAAEIAAPTAANSHTSPQAADQPNLEKQPRPEAAVQSGPKMIEVRPIPIKNIKSSEFGARSDDDHSKSEQDSASKRAGVESPALDSDTNPVTVANLAYEDAYPNYDGESGSGRKSGNRRQSKPVYDDEVELDSATSNQKSRTLLDGETPKQGQASLHEGESSDNAALRDGGDEANPEDSQDDQANNGDGAVTHRRFVYVTKRPRNGLVSN</sequence>
<dbReference type="Proteomes" id="UP001201812">
    <property type="component" value="Unassembled WGS sequence"/>
</dbReference>
<dbReference type="PANTHER" id="PTHR24637:SF417">
    <property type="entry name" value="COL_CUTICLE_N DOMAIN-CONTAINING PROTEIN"/>
    <property type="match status" value="1"/>
</dbReference>
<feature type="region of interest" description="Disordered" evidence="2">
    <location>
        <begin position="135"/>
        <end position="231"/>
    </location>
</feature>
<evidence type="ECO:0000256" key="2">
    <source>
        <dbReference type="SAM" id="MobiDB-lite"/>
    </source>
</evidence>
<keyword evidence="1" id="KW-0677">Repeat</keyword>
<dbReference type="EMBL" id="JAKKPZ010000007">
    <property type="protein sequence ID" value="KAI1718823.1"/>
    <property type="molecule type" value="Genomic_DNA"/>
</dbReference>
<reference evidence="4" key="1">
    <citation type="submission" date="2022-01" db="EMBL/GenBank/DDBJ databases">
        <title>Genome Sequence Resource for Two Populations of Ditylenchus destructor, the Migratory Endoparasitic Phytonematode.</title>
        <authorList>
            <person name="Zhang H."/>
            <person name="Lin R."/>
            <person name="Xie B."/>
        </authorList>
    </citation>
    <scope>NUCLEOTIDE SEQUENCE</scope>
    <source>
        <strain evidence="4">BazhouSP</strain>
    </source>
</reference>
<feature type="compositionally biased region" description="Acidic residues" evidence="2">
    <location>
        <begin position="453"/>
        <end position="462"/>
    </location>
</feature>